<keyword evidence="1" id="KW-0732">Signal</keyword>
<gene>
    <name evidence="2" type="ORF">PQG45_03120</name>
</gene>
<evidence type="ECO:0000256" key="1">
    <source>
        <dbReference type="SAM" id="SignalP"/>
    </source>
</evidence>
<evidence type="ECO:0000313" key="2">
    <source>
        <dbReference type="EMBL" id="MDU0808023.1"/>
    </source>
</evidence>
<protein>
    <submittedName>
        <fullName evidence="2">Uncharacterized protein</fullName>
    </submittedName>
</protein>
<evidence type="ECO:0000313" key="3">
    <source>
        <dbReference type="Proteomes" id="UP001249959"/>
    </source>
</evidence>
<reference evidence="2 3" key="1">
    <citation type="submission" date="2023-09" db="EMBL/GenBank/DDBJ databases">
        <title>Aquirufa genomes.</title>
        <authorList>
            <person name="Pitt A."/>
        </authorList>
    </citation>
    <scope>NUCLEOTIDE SEQUENCE [LARGE SCALE GENOMIC DNA]</scope>
    <source>
        <strain evidence="2 3">LEOWEIH-7C</strain>
    </source>
</reference>
<name>A0ABU3TQ86_9BACT</name>
<sequence length="177" mass="20535">MKTYSSYKNVRKISKISVLCFVFCIFFNLNASSIKQSPTKITNTVEFKKFHNLSKYIDCFLTIQGTNDPWLVGINDNKISKLYNNNSIKWSFEDLSFAFFYNSKYYICSHSIGVSAETIIYDIKNQKISVYTFEVKNMKSNTMLNVIKTGIDDNGRFFQNGTFNLLDKIPEWGAKSY</sequence>
<dbReference type="RefSeq" id="WP_316070269.1">
    <property type="nucleotide sequence ID" value="NZ_JAVNWW010000001.1"/>
</dbReference>
<dbReference type="EMBL" id="JAVNWW010000001">
    <property type="protein sequence ID" value="MDU0808023.1"/>
    <property type="molecule type" value="Genomic_DNA"/>
</dbReference>
<dbReference type="Proteomes" id="UP001249959">
    <property type="component" value="Unassembled WGS sequence"/>
</dbReference>
<proteinExistence type="predicted"/>
<accession>A0ABU3TQ86</accession>
<organism evidence="2 3">
    <name type="scientific">Aquirufa regiilacus</name>
    <dbReference type="NCBI Taxonomy" id="3024868"/>
    <lineage>
        <taxon>Bacteria</taxon>
        <taxon>Pseudomonadati</taxon>
        <taxon>Bacteroidota</taxon>
        <taxon>Cytophagia</taxon>
        <taxon>Cytophagales</taxon>
        <taxon>Flectobacillaceae</taxon>
        <taxon>Aquirufa</taxon>
    </lineage>
</organism>
<feature type="chain" id="PRO_5047337191" evidence="1">
    <location>
        <begin position="32"/>
        <end position="177"/>
    </location>
</feature>
<feature type="signal peptide" evidence="1">
    <location>
        <begin position="1"/>
        <end position="31"/>
    </location>
</feature>
<keyword evidence="3" id="KW-1185">Reference proteome</keyword>
<comment type="caution">
    <text evidence="2">The sequence shown here is derived from an EMBL/GenBank/DDBJ whole genome shotgun (WGS) entry which is preliminary data.</text>
</comment>